<comment type="caution">
    <text evidence="1">The sequence shown here is derived from an EMBL/GenBank/DDBJ whole genome shotgun (WGS) entry which is preliminary data.</text>
</comment>
<dbReference type="EMBL" id="SMRT01000007">
    <property type="protein sequence ID" value="TDF96595.1"/>
    <property type="molecule type" value="Genomic_DNA"/>
</dbReference>
<evidence type="ECO:0000313" key="1">
    <source>
        <dbReference type="EMBL" id="TDF96595.1"/>
    </source>
</evidence>
<name>A0A4R5KNS0_9BACL</name>
<protein>
    <submittedName>
        <fullName evidence="1">Uncharacterized protein</fullName>
    </submittedName>
</protein>
<reference evidence="1 2" key="1">
    <citation type="submission" date="2019-03" db="EMBL/GenBank/DDBJ databases">
        <title>This is whole genome sequence of Paenibacillus sp MS74 strain.</title>
        <authorList>
            <person name="Trinh H.N."/>
        </authorList>
    </citation>
    <scope>NUCLEOTIDE SEQUENCE [LARGE SCALE GENOMIC DNA]</scope>
    <source>
        <strain evidence="1 2">MS74</strain>
    </source>
</reference>
<sequence length="127" mass="14897">MNDTYKKLGLNIDYPVKIVTEMDFDGNGRTIILQEYGNKAEDQTIQSKSLRAANSLIENYFSTKDNKTTHEKFMQVLPILNNIAQIVRIDLGYEYPRSNKELFKDLIDWNVDWNADWIEEDEDNDDI</sequence>
<proteinExistence type="predicted"/>
<dbReference type="RefSeq" id="WP_133229835.1">
    <property type="nucleotide sequence ID" value="NZ_SMRT01000007.1"/>
</dbReference>
<dbReference type="AlphaFoldDB" id="A0A4R5KNS0"/>
<accession>A0A4R5KNS0</accession>
<gene>
    <name evidence="1" type="ORF">E1757_15985</name>
</gene>
<organism evidence="1 2">
    <name type="scientific">Paenibacillus piri</name>
    <dbReference type="NCBI Taxonomy" id="2547395"/>
    <lineage>
        <taxon>Bacteria</taxon>
        <taxon>Bacillati</taxon>
        <taxon>Bacillota</taxon>
        <taxon>Bacilli</taxon>
        <taxon>Bacillales</taxon>
        <taxon>Paenibacillaceae</taxon>
        <taxon>Paenibacillus</taxon>
    </lineage>
</organism>
<dbReference type="Proteomes" id="UP000295636">
    <property type="component" value="Unassembled WGS sequence"/>
</dbReference>
<keyword evidence="2" id="KW-1185">Reference proteome</keyword>
<evidence type="ECO:0000313" key="2">
    <source>
        <dbReference type="Proteomes" id="UP000295636"/>
    </source>
</evidence>